<evidence type="ECO:0000313" key="6">
    <source>
        <dbReference type="Proteomes" id="UP000188184"/>
    </source>
</evidence>
<dbReference type="OrthoDB" id="9805455at2"/>
<dbReference type="Gene3D" id="3.30.1940.10">
    <property type="entry name" value="YtpR-like"/>
    <property type="match status" value="1"/>
</dbReference>
<dbReference type="Proteomes" id="UP000188184">
    <property type="component" value="Chromosome"/>
</dbReference>
<dbReference type="CDD" id="cd02796">
    <property type="entry name" value="tRNA_bind_bactPheRS"/>
    <property type="match status" value="1"/>
</dbReference>
<evidence type="ECO:0000256" key="2">
    <source>
        <dbReference type="ARBA" id="ARBA00022884"/>
    </source>
</evidence>
<reference evidence="5 6" key="1">
    <citation type="submission" date="2017-02" db="EMBL/GenBank/DDBJ databases">
        <title>The complete genomic sequence of a novel cold adapted crude oil-degrading bacterium Planococcus qaidamina Y42.</title>
        <authorList>
            <person name="Yang R."/>
        </authorList>
    </citation>
    <scope>NUCLEOTIDE SEQUENCE [LARGE SCALE GENOMIC DNA]</scope>
    <source>
        <strain evidence="5 6">Y42</strain>
    </source>
</reference>
<accession>A0A1Q2KX72</accession>
<keyword evidence="2 3" id="KW-0694">RNA-binding</keyword>
<evidence type="ECO:0000313" key="5">
    <source>
        <dbReference type="EMBL" id="AQQ52779.1"/>
    </source>
</evidence>
<dbReference type="InterPro" id="IPR037154">
    <property type="entry name" value="YtpR-like_sf"/>
</dbReference>
<gene>
    <name evidence="5" type="ORF">B0X71_06560</name>
</gene>
<dbReference type="GO" id="GO:0000049">
    <property type="term" value="F:tRNA binding"/>
    <property type="evidence" value="ECO:0007669"/>
    <property type="project" value="UniProtKB-UniRule"/>
</dbReference>
<dbReference type="InterPro" id="IPR033714">
    <property type="entry name" value="tRNA_bind_bactPheRS"/>
</dbReference>
<dbReference type="PROSITE" id="PS50886">
    <property type="entry name" value="TRBD"/>
    <property type="match status" value="1"/>
</dbReference>
<dbReference type="Gene3D" id="2.40.50.140">
    <property type="entry name" value="Nucleic acid-binding proteins"/>
    <property type="match status" value="1"/>
</dbReference>
<feature type="domain" description="TRNA-binding" evidence="4">
    <location>
        <begin position="89"/>
        <end position="199"/>
    </location>
</feature>
<dbReference type="SUPFAM" id="SSF50249">
    <property type="entry name" value="Nucleic acid-binding proteins"/>
    <property type="match status" value="1"/>
</dbReference>
<proteinExistence type="predicted"/>
<evidence type="ECO:0000259" key="4">
    <source>
        <dbReference type="PROSITE" id="PS50886"/>
    </source>
</evidence>
<protein>
    <submittedName>
        <fullName evidence="5">tRNA-binding protein</fullName>
    </submittedName>
</protein>
<sequence length="202" mass="21305">MNAFYNKEGVGDVLLVRLQDQAPDPLRAETSGDVTAIRDEADQLAGFNLFRASQYVPLDAQGSVELTEELLSGLQNALNQNDVDYTLEVDLTPKFVIGYVKSLDKHPNADKLSVCQVSTGDAELQIVCGAPNVAAGQKVVVAKVGAVMPSGLVIKDAELRGVASSGMICSAKELAIPDAPQEKGILVLPEDAEVGTPFPVKG</sequence>
<keyword evidence="6" id="KW-1185">Reference proteome</keyword>
<dbReference type="InterPro" id="IPR012340">
    <property type="entry name" value="NA-bd_OB-fold"/>
</dbReference>
<dbReference type="NCBIfam" id="NF045760">
    <property type="entry name" value="YtpR"/>
    <property type="match status" value="1"/>
</dbReference>
<evidence type="ECO:0000256" key="3">
    <source>
        <dbReference type="PROSITE-ProRule" id="PRU00209"/>
    </source>
</evidence>
<dbReference type="Pfam" id="PF01588">
    <property type="entry name" value="tRNA_bind"/>
    <property type="match status" value="1"/>
</dbReference>
<name>A0A1Q2KX72_9BACL</name>
<dbReference type="InterPro" id="IPR002547">
    <property type="entry name" value="tRNA-bd_dom"/>
</dbReference>
<keyword evidence="1 3" id="KW-0820">tRNA-binding</keyword>
<dbReference type="KEGG" id="pmar:B0X71_06560"/>
<organism evidence="5 6">
    <name type="scientific">Planococcus lenghuensis</name>
    <dbReference type="NCBI Taxonomy" id="2213202"/>
    <lineage>
        <taxon>Bacteria</taxon>
        <taxon>Bacillati</taxon>
        <taxon>Bacillota</taxon>
        <taxon>Bacilli</taxon>
        <taxon>Bacillales</taxon>
        <taxon>Caryophanaceae</taxon>
        <taxon>Planococcus</taxon>
    </lineage>
</organism>
<evidence type="ECO:0000256" key="1">
    <source>
        <dbReference type="ARBA" id="ARBA00022555"/>
    </source>
</evidence>
<dbReference type="InterPro" id="IPR027855">
    <property type="entry name" value="DUF4479"/>
</dbReference>
<dbReference type="FunFam" id="2.40.50.140:FF:000045">
    <property type="entry name" value="Phenylalanine--tRNA ligase beta subunit"/>
    <property type="match status" value="1"/>
</dbReference>
<dbReference type="Pfam" id="PF14794">
    <property type="entry name" value="DUF4479"/>
    <property type="match status" value="1"/>
</dbReference>
<dbReference type="EMBL" id="CP019640">
    <property type="protein sequence ID" value="AQQ52779.1"/>
    <property type="molecule type" value="Genomic_DNA"/>
</dbReference>
<dbReference type="RefSeq" id="WP_077588658.1">
    <property type="nucleotide sequence ID" value="NZ_CP019640.1"/>
</dbReference>
<dbReference type="AlphaFoldDB" id="A0A1Q2KX72"/>